<dbReference type="NCBIfam" id="TIGR02464">
    <property type="entry name" value="ribofla_fusion"/>
    <property type="match status" value="1"/>
</dbReference>
<feature type="compositionally biased region" description="Low complexity" evidence="1">
    <location>
        <begin position="479"/>
        <end position="489"/>
    </location>
</feature>
<dbReference type="WBParaSite" id="sdigi.contig27.g2143.t1">
    <property type="protein sequence ID" value="sdigi.contig27.g2143.t1"/>
    <property type="gene ID" value="sdigi.contig27.g2143"/>
</dbReference>
<dbReference type="Proteomes" id="UP000887581">
    <property type="component" value="Unplaced"/>
</dbReference>
<dbReference type="SUPFAM" id="SSF143990">
    <property type="entry name" value="YbiA-like"/>
    <property type="match status" value="1"/>
</dbReference>
<protein>
    <submittedName>
        <fullName evidence="4">NADAR domain-containing protein</fullName>
    </submittedName>
</protein>
<dbReference type="Gene3D" id="1.10.357.40">
    <property type="entry name" value="YbiA-like"/>
    <property type="match status" value="1"/>
</dbReference>
<reference evidence="4" key="1">
    <citation type="submission" date="2022-11" db="UniProtKB">
        <authorList>
            <consortium name="WormBaseParasite"/>
        </authorList>
    </citation>
    <scope>IDENTIFICATION</scope>
</reference>
<name>A0A915PMS5_9BILA</name>
<dbReference type="InterPro" id="IPR037238">
    <property type="entry name" value="YbiA-like_sf"/>
</dbReference>
<evidence type="ECO:0000313" key="3">
    <source>
        <dbReference type="Proteomes" id="UP000887581"/>
    </source>
</evidence>
<organism evidence="3 4">
    <name type="scientific">Setaria digitata</name>
    <dbReference type="NCBI Taxonomy" id="48799"/>
    <lineage>
        <taxon>Eukaryota</taxon>
        <taxon>Metazoa</taxon>
        <taxon>Ecdysozoa</taxon>
        <taxon>Nematoda</taxon>
        <taxon>Chromadorea</taxon>
        <taxon>Rhabditida</taxon>
        <taxon>Spirurina</taxon>
        <taxon>Spiruromorpha</taxon>
        <taxon>Filarioidea</taxon>
        <taxon>Setariidae</taxon>
        <taxon>Setaria</taxon>
    </lineage>
</organism>
<evidence type="ECO:0000259" key="2">
    <source>
        <dbReference type="Pfam" id="PF08719"/>
    </source>
</evidence>
<feature type="compositionally biased region" description="Basic and acidic residues" evidence="1">
    <location>
        <begin position="391"/>
        <end position="421"/>
    </location>
</feature>
<feature type="region of interest" description="Disordered" evidence="1">
    <location>
        <begin position="295"/>
        <end position="458"/>
    </location>
</feature>
<feature type="compositionally biased region" description="Basic and acidic residues" evidence="1">
    <location>
        <begin position="435"/>
        <end position="458"/>
    </location>
</feature>
<accession>A0A915PMS5</accession>
<evidence type="ECO:0000313" key="4">
    <source>
        <dbReference type="WBParaSite" id="sdigi.contig27.g2143.t1"/>
    </source>
</evidence>
<dbReference type="Pfam" id="PF08719">
    <property type="entry name" value="NADAR"/>
    <property type="match status" value="1"/>
</dbReference>
<feature type="domain" description="NADAR" evidence="2">
    <location>
        <begin position="110"/>
        <end position="262"/>
    </location>
</feature>
<dbReference type="InterPro" id="IPR012816">
    <property type="entry name" value="NADAR"/>
</dbReference>
<evidence type="ECO:0000256" key="1">
    <source>
        <dbReference type="SAM" id="MobiDB-lite"/>
    </source>
</evidence>
<feature type="region of interest" description="Disordered" evidence="1">
    <location>
        <begin position="476"/>
        <end position="496"/>
    </location>
</feature>
<dbReference type="AlphaFoldDB" id="A0A915PMS5"/>
<sequence>MMVAFEVRFVLNLPDAGVAVGCERCLRVRASVVIQETESSSLRLERTLTLTYGFWSVQWRELLRKQPRDIYAVRRDEEKDWVVTGEVIIMTNIVTTESGEKFTLFFTIRSPFSNFHPCRFTVFEDIGNGKPEERWYYSTEQYYMYHKALSAGDNETAEQIANERDARKIKMISRNIRNFEREAWNKISSDVMRRGNFAKYTQNPLLRKKLFYTYGSTLVECSPTDLEWGIGLDINEPDALSPSKWRGKNKLGQILTEIREELLLKPEYAQEVSDILSMLENFDSFSRQFFLPPKPPVQQCSCPSSGEYDGDYEKRRSLPSSAEIGRTTDGNRDKRCSLPSYPCAERSENIPDSGSRNASNAKVEISTSAPHRERYSRSSRSTRKRSYRRIPCYDRDLSRRHSDDSKDRKRNDFRTEKRKDSFTTNRSHHSMQSRAGKDHSSSESDRESTRYSKQRRIDGVTVDSNRFVACRRHHDYDISSSSSEESSSSMDGIDGGEVKKALEDPFKSLLERLRNKKCGMWEQCTPERIRDTNGALSSDD</sequence>
<feature type="compositionally biased region" description="Polar residues" evidence="1">
    <location>
        <begin position="350"/>
        <end position="369"/>
    </location>
</feature>
<proteinExistence type="predicted"/>
<dbReference type="CDD" id="cd15457">
    <property type="entry name" value="NADAR"/>
    <property type="match status" value="1"/>
</dbReference>
<keyword evidence="3" id="KW-1185">Reference proteome</keyword>